<keyword evidence="1" id="KW-1133">Transmembrane helix</keyword>
<name>A0A1I6TD83_9EURY</name>
<accession>A0A1I6TD83</accession>
<proteinExistence type="predicted"/>
<dbReference type="Proteomes" id="UP000199199">
    <property type="component" value="Unassembled WGS sequence"/>
</dbReference>
<protein>
    <submittedName>
        <fullName evidence="2">Uncharacterized protein</fullName>
    </submittedName>
</protein>
<dbReference type="OrthoDB" id="186819at2157"/>
<dbReference type="EMBL" id="FOZS01000003">
    <property type="protein sequence ID" value="SFS87159.1"/>
    <property type="molecule type" value="Genomic_DNA"/>
</dbReference>
<organism evidence="2 3">
    <name type="scientific">Halostagnicola kamekurae</name>
    <dbReference type="NCBI Taxonomy" id="619731"/>
    <lineage>
        <taxon>Archaea</taxon>
        <taxon>Methanobacteriati</taxon>
        <taxon>Methanobacteriota</taxon>
        <taxon>Stenosarchaea group</taxon>
        <taxon>Halobacteria</taxon>
        <taxon>Halobacteriales</taxon>
        <taxon>Natrialbaceae</taxon>
        <taxon>Halostagnicola</taxon>
    </lineage>
</organism>
<reference evidence="3" key="1">
    <citation type="submission" date="2016-10" db="EMBL/GenBank/DDBJ databases">
        <authorList>
            <person name="Varghese N."/>
            <person name="Submissions S."/>
        </authorList>
    </citation>
    <scope>NUCLEOTIDE SEQUENCE [LARGE SCALE GENOMIC DNA]</scope>
    <source>
        <strain evidence="3">DSM 22427</strain>
    </source>
</reference>
<evidence type="ECO:0000313" key="3">
    <source>
        <dbReference type="Proteomes" id="UP000199199"/>
    </source>
</evidence>
<feature type="transmembrane region" description="Helical" evidence="1">
    <location>
        <begin position="66"/>
        <end position="84"/>
    </location>
</feature>
<evidence type="ECO:0000313" key="2">
    <source>
        <dbReference type="EMBL" id="SFS87159.1"/>
    </source>
</evidence>
<evidence type="ECO:0000256" key="1">
    <source>
        <dbReference type="SAM" id="Phobius"/>
    </source>
</evidence>
<keyword evidence="1" id="KW-0472">Membrane</keyword>
<gene>
    <name evidence="2" type="ORF">SAMN04488556_3021</name>
</gene>
<sequence length="93" mass="10165">MSRESASRKSDSAGLENIREASDAVEKSAPGIVLEKVAERWRTVGAIVMLAVTSVLLYWIDGYLSIDSQVFGGITLLLLGYFLVTLRTDVRMG</sequence>
<dbReference type="AlphaFoldDB" id="A0A1I6TD83"/>
<feature type="transmembrane region" description="Helical" evidence="1">
    <location>
        <begin position="41"/>
        <end position="60"/>
    </location>
</feature>
<dbReference type="RefSeq" id="WP_092905649.1">
    <property type="nucleotide sequence ID" value="NZ_FOZS01000003.1"/>
</dbReference>
<keyword evidence="3" id="KW-1185">Reference proteome</keyword>
<keyword evidence="1" id="KW-0812">Transmembrane</keyword>